<dbReference type="PANTHER" id="PTHR23077">
    <property type="entry name" value="AAA-FAMILY ATPASE"/>
    <property type="match status" value="1"/>
</dbReference>
<dbReference type="EMBL" id="CP128400">
    <property type="protein sequence ID" value="WJW68410.1"/>
    <property type="molecule type" value="Genomic_DNA"/>
</dbReference>
<reference evidence="5" key="2">
    <citation type="journal article" date="2024" name="Nature">
        <title>Anoxygenic phototroph of the Chloroflexota uses a type I reaction centre.</title>
        <authorList>
            <person name="Tsuji J.M."/>
            <person name="Shaw N.A."/>
            <person name="Nagashima S."/>
            <person name="Venkiteswaran J.J."/>
            <person name="Schiff S.L."/>
            <person name="Watanabe T."/>
            <person name="Fukui M."/>
            <person name="Hanada S."/>
            <person name="Tank M."/>
            <person name="Neufeld J.D."/>
        </authorList>
    </citation>
    <scope>NUCLEOTIDE SEQUENCE</scope>
    <source>
        <strain evidence="5">L227-S17</strain>
    </source>
</reference>
<organism evidence="4 6">
    <name type="scientific">Candidatus Chlorohelix allophototropha</name>
    <dbReference type="NCBI Taxonomy" id="3003348"/>
    <lineage>
        <taxon>Bacteria</taxon>
        <taxon>Bacillati</taxon>
        <taxon>Chloroflexota</taxon>
        <taxon>Chloroflexia</taxon>
        <taxon>Candidatus Chloroheliales</taxon>
        <taxon>Candidatus Chloroheliaceae</taxon>
        <taxon>Candidatus Chlorohelix</taxon>
    </lineage>
</organism>
<dbReference type="GO" id="GO:0003723">
    <property type="term" value="F:RNA binding"/>
    <property type="evidence" value="ECO:0007669"/>
    <property type="project" value="TreeGrafter"/>
</dbReference>
<sequence>MSTDPLFNESLSLPSNAIEYYVSQYLVAAFPDKAMIQSDNPLFSLEKYEQAGLCSMTPKPNVLSQVITYWKGPSKRLADKDRSDWFNFSATFASSEPPREALTSRIKNGWFEISWEGYTLEVILMSWGEGFSRGYHYWILADFKEIAENFYVAVCEWNIEIRGELLVFDAGYWHKDEDLFRDIKGSTFDNLVLKGTLKQDIKEDLEHFFASRSTFEHYNIPWKRGILLVGPPGNGKTHAVKALINSLSKPCLYVKSIKTQRSDDEENISQVFDRARKTAPCVLVLEDLDSLVTAQNRSFFLNEMDGFAANAGIVTLATTNHPEKLDSSILDRPSRFDRKYHFDLPGESERHAYIELWNKQLQDELKLSDEAVNEIAAMTDGFSFAYLKELFLSSMMHWIAHPQPGAMQGVMVSQVSILCEQMVSVNVTPAPEDTRPNGQTFPLVWGHKPK</sequence>
<dbReference type="InterPro" id="IPR003593">
    <property type="entry name" value="AAA+_ATPase"/>
</dbReference>
<dbReference type="SMART" id="SM00382">
    <property type="entry name" value="AAA"/>
    <property type="match status" value="1"/>
</dbReference>
<dbReference type="EMBL" id="JACATZ010000003">
    <property type="protein sequence ID" value="NWJ48477.1"/>
    <property type="molecule type" value="Genomic_DNA"/>
</dbReference>
<name>A0A8T7M8I8_9CHLR</name>
<dbReference type="PANTHER" id="PTHR23077:SF132">
    <property type="entry name" value="ATP-DEPENDENT ZN PROTEASE"/>
    <property type="match status" value="1"/>
</dbReference>
<evidence type="ECO:0000313" key="7">
    <source>
        <dbReference type="Proteomes" id="UP001431572"/>
    </source>
</evidence>
<evidence type="ECO:0000256" key="1">
    <source>
        <dbReference type="RuleBase" id="RU003651"/>
    </source>
</evidence>
<dbReference type="InterPro" id="IPR027417">
    <property type="entry name" value="P-loop_NTPase"/>
</dbReference>
<dbReference type="Gene3D" id="1.10.8.60">
    <property type="match status" value="1"/>
</dbReference>
<dbReference type="GO" id="GO:0016887">
    <property type="term" value="F:ATP hydrolysis activity"/>
    <property type="evidence" value="ECO:0007669"/>
    <property type="project" value="InterPro"/>
</dbReference>
<dbReference type="Proteomes" id="UP000521676">
    <property type="component" value="Unassembled WGS sequence"/>
</dbReference>
<dbReference type="AlphaFoldDB" id="A0A8T7M8I8"/>
<dbReference type="InterPro" id="IPR050168">
    <property type="entry name" value="AAA_ATPase_domain"/>
</dbReference>
<evidence type="ECO:0000313" key="4">
    <source>
        <dbReference type="EMBL" id="NWJ48477.1"/>
    </source>
</evidence>
<keyword evidence="1" id="KW-0547">Nucleotide-binding</keyword>
<dbReference type="Gene3D" id="3.40.50.300">
    <property type="entry name" value="P-loop containing nucleotide triphosphate hydrolases"/>
    <property type="match status" value="1"/>
</dbReference>
<dbReference type="SUPFAM" id="SSF52540">
    <property type="entry name" value="P-loop containing nucleoside triphosphate hydrolases"/>
    <property type="match status" value="1"/>
</dbReference>
<proteinExistence type="inferred from homology"/>
<evidence type="ECO:0000313" key="6">
    <source>
        <dbReference type="Proteomes" id="UP000521676"/>
    </source>
</evidence>
<dbReference type="InterPro" id="IPR003959">
    <property type="entry name" value="ATPase_AAA_core"/>
</dbReference>
<keyword evidence="1 4" id="KW-0067">ATP-binding</keyword>
<dbReference type="PROSITE" id="PS00674">
    <property type="entry name" value="AAA"/>
    <property type="match status" value="1"/>
</dbReference>
<evidence type="ECO:0000256" key="2">
    <source>
        <dbReference type="SAM" id="MobiDB-lite"/>
    </source>
</evidence>
<dbReference type="InterPro" id="IPR003960">
    <property type="entry name" value="ATPase_AAA_CS"/>
</dbReference>
<dbReference type="Proteomes" id="UP001431572">
    <property type="component" value="Chromosome 2"/>
</dbReference>
<evidence type="ECO:0000313" key="5">
    <source>
        <dbReference type="EMBL" id="WJW68410.1"/>
    </source>
</evidence>
<dbReference type="RefSeq" id="WP_341470314.1">
    <property type="nucleotide sequence ID" value="NZ_CP128400.1"/>
</dbReference>
<protein>
    <submittedName>
        <fullName evidence="4">ATP-binding protein</fullName>
    </submittedName>
</protein>
<dbReference type="GO" id="GO:0005524">
    <property type="term" value="F:ATP binding"/>
    <property type="evidence" value="ECO:0007669"/>
    <property type="project" value="UniProtKB-KW"/>
</dbReference>
<reference evidence="4 6" key="1">
    <citation type="submission" date="2020-06" db="EMBL/GenBank/DDBJ databases">
        <title>Anoxygenic phototrophic Chloroflexota member uses a Type I reaction center.</title>
        <authorList>
            <person name="Tsuji J.M."/>
            <person name="Shaw N.A."/>
            <person name="Nagashima S."/>
            <person name="Venkiteswaran J."/>
            <person name="Schiff S.L."/>
            <person name="Hanada S."/>
            <person name="Tank M."/>
            <person name="Neufeld J.D."/>
        </authorList>
    </citation>
    <scope>NUCLEOTIDE SEQUENCE [LARGE SCALE GENOMIC DNA]</scope>
    <source>
        <strain evidence="4">L227-S17</strain>
    </source>
</reference>
<dbReference type="GO" id="GO:0042254">
    <property type="term" value="P:ribosome biogenesis"/>
    <property type="evidence" value="ECO:0007669"/>
    <property type="project" value="TreeGrafter"/>
</dbReference>
<dbReference type="GO" id="GO:1990275">
    <property type="term" value="F:preribosome binding"/>
    <property type="evidence" value="ECO:0007669"/>
    <property type="project" value="TreeGrafter"/>
</dbReference>
<dbReference type="Pfam" id="PF00004">
    <property type="entry name" value="AAA"/>
    <property type="match status" value="1"/>
</dbReference>
<feature type="region of interest" description="Disordered" evidence="2">
    <location>
        <begin position="429"/>
        <end position="450"/>
    </location>
</feature>
<accession>A0A8T7M8I8</accession>
<feature type="domain" description="AAA+ ATPase" evidence="3">
    <location>
        <begin position="222"/>
        <end position="346"/>
    </location>
</feature>
<comment type="similarity">
    <text evidence="1">Belongs to the AAA ATPase family.</text>
</comment>
<evidence type="ECO:0000259" key="3">
    <source>
        <dbReference type="SMART" id="SM00382"/>
    </source>
</evidence>
<gene>
    <name evidence="4" type="ORF">HXX08_21685</name>
    <name evidence="5" type="ORF">OZ401_004021</name>
</gene>
<keyword evidence="7" id="KW-1185">Reference proteome</keyword>
<dbReference type="CDD" id="cd19481">
    <property type="entry name" value="RecA-like_protease"/>
    <property type="match status" value="1"/>
</dbReference>